<evidence type="ECO:0000313" key="3">
    <source>
        <dbReference type="Proteomes" id="UP000054279"/>
    </source>
</evidence>
<accession>A0A0C9U958</accession>
<feature type="compositionally biased region" description="Basic residues" evidence="1">
    <location>
        <begin position="180"/>
        <end position="189"/>
    </location>
</feature>
<dbReference type="EMBL" id="KN837250">
    <property type="protein sequence ID" value="KIJ31004.1"/>
    <property type="molecule type" value="Genomic_DNA"/>
</dbReference>
<dbReference type="HOGENOM" id="CLU_1220367_0_0_1"/>
<name>A0A0C9U958_SPHS4</name>
<dbReference type="AlphaFoldDB" id="A0A0C9U958"/>
<feature type="compositionally biased region" description="Polar residues" evidence="1">
    <location>
        <begin position="207"/>
        <end position="227"/>
    </location>
</feature>
<feature type="compositionally biased region" description="Low complexity" evidence="1">
    <location>
        <begin position="194"/>
        <end position="205"/>
    </location>
</feature>
<evidence type="ECO:0000256" key="1">
    <source>
        <dbReference type="SAM" id="MobiDB-lite"/>
    </source>
</evidence>
<organism evidence="2 3">
    <name type="scientific">Sphaerobolus stellatus (strain SS14)</name>
    <dbReference type="NCBI Taxonomy" id="990650"/>
    <lineage>
        <taxon>Eukaryota</taxon>
        <taxon>Fungi</taxon>
        <taxon>Dikarya</taxon>
        <taxon>Basidiomycota</taxon>
        <taxon>Agaricomycotina</taxon>
        <taxon>Agaricomycetes</taxon>
        <taxon>Phallomycetidae</taxon>
        <taxon>Geastrales</taxon>
        <taxon>Sphaerobolaceae</taxon>
        <taxon>Sphaerobolus</taxon>
    </lineage>
</organism>
<feature type="region of interest" description="Disordered" evidence="1">
    <location>
        <begin position="1"/>
        <end position="79"/>
    </location>
</feature>
<proteinExistence type="predicted"/>
<feature type="compositionally biased region" description="Low complexity" evidence="1">
    <location>
        <begin position="168"/>
        <end position="179"/>
    </location>
</feature>
<protein>
    <submittedName>
        <fullName evidence="2">Uncharacterized protein</fullName>
    </submittedName>
</protein>
<gene>
    <name evidence="2" type="ORF">M422DRAFT_53546</name>
</gene>
<sequence length="227" mass="24706">MCRGSARSESSLTPPPINVAEAASRSIGTPEDGSQGQMRPHAWTAGAAIDSDNRYQSSVAGSESEIDGPKSTSSDSTRRRNCISYVDNEGFSHIRTTSRNSITHKESDIERNAVDSRNRFSVLSNETPEIDRAFANMMRGIMNGLDDDTKLRLENRARALAGMEISQSTTMSHSNNNNKSKSRTSHRPSTKQDSSASMIRSWRSSLIPDSSESDTTGHGKTPSQAGH</sequence>
<evidence type="ECO:0000313" key="2">
    <source>
        <dbReference type="EMBL" id="KIJ31004.1"/>
    </source>
</evidence>
<dbReference type="Proteomes" id="UP000054279">
    <property type="component" value="Unassembled WGS sequence"/>
</dbReference>
<keyword evidence="3" id="KW-1185">Reference proteome</keyword>
<reference evidence="2 3" key="1">
    <citation type="submission" date="2014-06" db="EMBL/GenBank/DDBJ databases">
        <title>Evolutionary Origins and Diversification of the Mycorrhizal Mutualists.</title>
        <authorList>
            <consortium name="DOE Joint Genome Institute"/>
            <consortium name="Mycorrhizal Genomics Consortium"/>
            <person name="Kohler A."/>
            <person name="Kuo A."/>
            <person name="Nagy L.G."/>
            <person name="Floudas D."/>
            <person name="Copeland A."/>
            <person name="Barry K.W."/>
            <person name="Cichocki N."/>
            <person name="Veneault-Fourrey C."/>
            <person name="LaButti K."/>
            <person name="Lindquist E.A."/>
            <person name="Lipzen A."/>
            <person name="Lundell T."/>
            <person name="Morin E."/>
            <person name="Murat C."/>
            <person name="Riley R."/>
            <person name="Ohm R."/>
            <person name="Sun H."/>
            <person name="Tunlid A."/>
            <person name="Henrissat B."/>
            <person name="Grigoriev I.V."/>
            <person name="Hibbett D.S."/>
            <person name="Martin F."/>
        </authorList>
    </citation>
    <scope>NUCLEOTIDE SEQUENCE [LARGE SCALE GENOMIC DNA]</scope>
    <source>
        <strain evidence="2 3">SS14</strain>
    </source>
</reference>
<feature type="region of interest" description="Disordered" evidence="1">
    <location>
        <begin position="163"/>
        <end position="227"/>
    </location>
</feature>